<reference evidence="10 11" key="1">
    <citation type="submission" date="2024-01" db="EMBL/GenBank/DDBJ databases">
        <title>The genomes of 5 underutilized Papilionoideae crops provide insights into root nodulation and disease resistanc.</title>
        <authorList>
            <person name="Jiang F."/>
        </authorList>
    </citation>
    <scope>NUCLEOTIDE SEQUENCE [LARGE SCALE GENOMIC DNA]</scope>
    <source>
        <strain evidence="10">DUOXIRENSHENG_FW03</strain>
        <tissue evidence="10">Leaves</tissue>
    </source>
</reference>
<dbReference type="PANTHER" id="PTHR47855:SF6">
    <property type="entry name" value="ROTUNDIFOLIA LIKE 8"/>
    <property type="match status" value="1"/>
</dbReference>
<dbReference type="AlphaFoldDB" id="A0AAN9SZE7"/>
<keyword evidence="9" id="KW-0732">Signal</keyword>
<proteinExistence type="inferred from homology"/>
<keyword evidence="5 8" id="KW-1133">Transmembrane helix</keyword>
<comment type="similarity">
    <text evidence="7">Belongs to the DVL/RTFL small polypeptides family.</text>
</comment>
<comment type="subcellular location">
    <subcellularLocation>
        <location evidence="1">Cell membrane</location>
        <topology evidence="1">Single-pass membrane protein</topology>
    </subcellularLocation>
</comment>
<feature type="transmembrane region" description="Helical" evidence="8">
    <location>
        <begin position="144"/>
        <end position="170"/>
    </location>
</feature>
<evidence type="ECO:0000256" key="4">
    <source>
        <dbReference type="ARBA" id="ARBA00022692"/>
    </source>
</evidence>
<evidence type="ECO:0000256" key="7">
    <source>
        <dbReference type="ARBA" id="ARBA00024340"/>
    </source>
</evidence>
<evidence type="ECO:0000256" key="9">
    <source>
        <dbReference type="SAM" id="SignalP"/>
    </source>
</evidence>
<name>A0AAN9SZE7_PSOTE</name>
<keyword evidence="11" id="KW-1185">Reference proteome</keyword>
<evidence type="ECO:0000313" key="11">
    <source>
        <dbReference type="Proteomes" id="UP001386955"/>
    </source>
</evidence>
<dbReference type="InterPro" id="IPR012552">
    <property type="entry name" value="DVL"/>
</dbReference>
<dbReference type="GO" id="GO:0008285">
    <property type="term" value="P:negative regulation of cell population proliferation"/>
    <property type="evidence" value="ECO:0007669"/>
    <property type="project" value="InterPro"/>
</dbReference>
<accession>A0AAN9SZE7</accession>
<evidence type="ECO:0000256" key="2">
    <source>
        <dbReference type="ARBA" id="ARBA00022473"/>
    </source>
</evidence>
<feature type="signal peptide" evidence="9">
    <location>
        <begin position="1"/>
        <end position="23"/>
    </location>
</feature>
<dbReference type="EMBL" id="JAYMYS010000002">
    <property type="protein sequence ID" value="KAK7407585.1"/>
    <property type="molecule type" value="Genomic_DNA"/>
</dbReference>
<evidence type="ECO:0000256" key="8">
    <source>
        <dbReference type="SAM" id="Phobius"/>
    </source>
</evidence>
<comment type="caution">
    <text evidence="10">The sequence shown here is derived from an EMBL/GenBank/DDBJ whole genome shotgun (WGS) entry which is preliminary data.</text>
</comment>
<dbReference type="Pfam" id="PF08137">
    <property type="entry name" value="DVL"/>
    <property type="match status" value="1"/>
</dbReference>
<organism evidence="10 11">
    <name type="scientific">Psophocarpus tetragonolobus</name>
    <name type="common">Winged bean</name>
    <name type="synonym">Dolichos tetragonolobus</name>
    <dbReference type="NCBI Taxonomy" id="3891"/>
    <lineage>
        <taxon>Eukaryota</taxon>
        <taxon>Viridiplantae</taxon>
        <taxon>Streptophyta</taxon>
        <taxon>Embryophyta</taxon>
        <taxon>Tracheophyta</taxon>
        <taxon>Spermatophyta</taxon>
        <taxon>Magnoliopsida</taxon>
        <taxon>eudicotyledons</taxon>
        <taxon>Gunneridae</taxon>
        <taxon>Pentapetalae</taxon>
        <taxon>rosids</taxon>
        <taxon>fabids</taxon>
        <taxon>Fabales</taxon>
        <taxon>Fabaceae</taxon>
        <taxon>Papilionoideae</taxon>
        <taxon>50 kb inversion clade</taxon>
        <taxon>NPAAA clade</taxon>
        <taxon>indigoferoid/millettioid clade</taxon>
        <taxon>Phaseoleae</taxon>
        <taxon>Psophocarpus</taxon>
    </lineage>
</organism>
<evidence type="ECO:0000256" key="3">
    <source>
        <dbReference type="ARBA" id="ARBA00022475"/>
    </source>
</evidence>
<evidence type="ECO:0000256" key="1">
    <source>
        <dbReference type="ARBA" id="ARBA00004162"/>
    </source>
</evidence>
<dbReference type="GO" id="GO:0005886">
    <property type="term" value="C:plasma membrane"/>
    <property type="evidence" value="ECO:0007669"/>
    <property type="project" value="UniProtKB-SubCell"/>
</dbReference>
<protein>
    <submittedName>
        <fullName evidence="10">Uncharacterized protein</fullName>
    </submittedName>
</protein>
<sequence length="179" mass="20351">MQEREAWLNCLFCFINFPLLGYGFQSGEVGSNWCLSGGFVGTAHPFMPHRWPFTRPMCFVEEMKMDSASMAGSKRRISSNRGLGGVLREQRARLYIIRRCVIMLLYRVGNKECGEAMEDLQLVSTGKGDTEHQQLSHGKKQNAMLLWSNLCVVGLCFHPTFTCALLYTILPPRARGYHH</sequence>
<keyword evidence="4 8" id="KW-0812">Transmembrane</keyword>
<keyword evidence="6 8" id="KW-0472">Membrane</keyword>
<dbReference type="PANTHER" id="PTHR47855">
    <property type="entry name" value="OS01G0525701 PROTEIN"/>
    <property type="match status" value="1"/>
</dbReference>
<dbReference type="Proteomes" id="UP001386955">
    <property type="component" value="Unassembled WGS sequence"/>
</dbReference>
<keyword evidence="3" id="KW-1003">Cell membrane</keyword>
<evidence type="ECO:0000313" key="10">
    <source>
        <dbReference type="EMBL" id="KAK7407585.1"/>
    </source>
</evidence>
<gene>
    <name evidence="10" type="ORF">VNO78_09538</name>
</gene>
<dbReference type="GO" id="GO:0048367">
    <property type="term" value="P:shoot system development"/>
    <property type="evidence" value="ECO:0007669"/>
    <property type="project" value="UniProtKB-ARBA"/>
</dbReference>
<dbReference type="InterPro" id="IPR052153">
    <property type="entry name" value="DVL/RTFL_small_peptides"/>
</dbReference>
<feature type="chain" id="PRO_5042824780" evidence="9">
    <location>
        <begin position="24"/>
        <end position="179"/>
    </location>
</feature>
<evidence type="ECO:0000256" key="5">
    <source>
        <dbReference type="ARBA" id="ARBA00022989"/>
    </source>
</evidence>
<keyword evidence="2" id="KW-0217">Developmental protein</keyword>
<evidence type="ECO:0000256" key="6">
    <source>
        <dbReference type="ARBA" id="ARBA00023136"/>
    </source>
</evidence>